<accession>A0A0E9RD00</accession>
<feature type="compositionally biased region" description="Polar residues" evidence="1">
    <location>
        <begin position="24"/>
        <end position="35"/>
    </location>
</feature>
<sequence length="35" mass="3826">MSLCVVHITAVRSGMTSLRRCGNRSPSPNQISPRL</sequence>
<dbReference type="AlphaFoldDB" id="A0A0E9RD00"/>
<organism evidence="2">
    <name type="scientific">Anguilla anguilla</name>
    <name type="common">European freshwater eel</name>
    <name type="synonym">Muraena anguilla</name>
    <dbReference type="NCBI Taxonomy" id="7936"/>
    <lineage>
        <taxon>Eukaryota</taxon>
        <taxon>Metazoa</taxon>
        <taxon>Chordata</taxon>
        <taxon>Craniata</taxon>
        <taxon>Vertebrata</taxon>
        <taxon>Euteleostomi</taxon>
        <taxon>Actinopterygii</taxon>
        <taxon>Neopterygii</taxon>
        <taxon>Teleostei</taxon>
        <taxon>Anguilliformes</taxon>
        <taxon>Anguillidae</taxon>
        <taxon>Anguilla</taxon>
    </lineage>
</organism>
<reference evidence="2" key="1">
    <citation type="submission" date="2014-11" db="EMBL/GenBank/DDBJ databases">
        <authorList>
            <person name="Amaro Gonzalez C."/>
        </authorList>
    </citation>
    <scope>NUCLEOTIDE SEQUENCE</scope>
</reference>
<feature type="region of interest" description="Disordered" evidence="1">
    <location>
        <begin position="16"/>
        <end position="35"/>
    </location>
</feature>
<evidence type="ECO:0000256" key="1">
    <source>
        <dbReference type="SAM" id="MobiDB-lite"/>
    </source>
</evidence>
<name>A0A0E9RD00_ANGAN</name>
<proteinExistence type="predicted"/>
<reference evidence="2" key="2">
    <citation type="journal article" date="2015" name="Fish Shellfish Immunol.">
        <title>Early steps in the European eel (Anguilla anguilla)-Vibrio vulnificus interaction in the gills: Role of the RtxA13 toxin.</title>
        <authorList>
            <person name="Callol A."/>
            <person name="Pajuelo D."/>
            <person name="Ebbesson L."/>
            <person name="Teles M."/>
            <person name="MacKenzie S."/>
            <person name="Amaro C."/>
        </authorList>
    </citation>
    <scope>NUCLEOTIDE SEQUENCE</scope>
</reference>
<protein>
    <submittedName>
        <fullName evidence="2">Uncharacterized protein</fullName>
    </submittedName>
</protein>
<dbReference type="EMBL" id="GBXM01081618">
    <property type="protein sequence ID" value="JAH26959.1"/>
    <property type="molecule type" value="Transcribed_RNA"/>
</dbReference>
<evidence type="ECO:0000313" key="2">
    <source>
        <dbReference type="EMBL" id="JAH26959.1"/>
    </source>
</evidence>